<dbReference type="RefSeq" id="WP_042532621.1">
    <property type="nucleotide sequence ID" value="NZ_CDGG01000001.1"/>
</dbReference>
<feature type="domain" description="EthD" evidence="1">
    <location>
        <begin position="128"/>
        <end position="214"/>
    </location>
</feature>
<evidence type="ECO:0000259" key="1">
    <source>
        <dbReference type="Pfam" id="PF07110"/>
    </source>
</evidence>
<gene>
    <name evidence="2" type="ORF">BN997_02529</name>
</gene>
<sequence>MVVRMGILQKKKNITIEEFHNYWVEKHGPIASQIPRLRKYHQNHVTSSEQLGIDYTRGSQAVDGFSQLWFDDLASMKHSFNSDITKVLSKDEEQFIGKMQLIIVEQNVVIPVSNDESLLKRMSLLKRRPDVDIEVFKSEWAEVHAELLKAMPDVKGYTQNLVIDRNINRSPAGYEDVPIDGVVELWFEDTNSLKAAFASEAGKKAMEHAKTFIEEITTFIVDTHEIV</sequence>
<dbReference type="AlphaFoldDB" id="A0A0A1MUQ2"/>
<protein>
    <submittedName>
        <fullName evidence="2">EthD protein</fullName>
    </submittedName>
</protein>
<dbReference type="Gene3D" id="3.30.70.100">
    <property type="match status" value="2"/>
</dbReference>
<dbReference type="InterPro" id="IPR011008">
    <property type="entry name" value="Dimeric_a/b-barrel"/>
</dbReference>
<evidence type="ECO:0000313" key="2">
    <source>
        <dbReference type="EMBL" id="CEI82646.1"/>
    </source>
</evidence>
<dbReference type="STRING" id="545501.BN997_02529"/>
<evidence type="ECO:0000313" key="3">
    <source>
        <dbReference type="Proteomes" id="UP000040453"/>
    </source>
</evidence>
<reference evidence="2 3" key="1">
    <citation type="submission" date="2014-11" db="EMBL/GenBank/DDBJ databases">
        <authorList>
            <person name="Urmite Genomes Urmite Genomes"/>
        </authorList>
    </citation>
    <scope>NUCLEOTIDE SEQUENCE [LARGE SCALE GENOMIC DNA]</scope>
    <source>
        <strain evidence="2 3">Oc5</strain>
    </source>
</reference>
<dbReference type="OrthoDB" id="8611253at2"/>
<feature type="domain" description="EthD" evidence="1">
    <location>
        <begin position="11"/>
        <end position="97"/>
    </location>
</feature>
<keyword evidence="3" id="KW-1185">Reference proteome</keyword>
<name>A0A0A1MUQ2_9BACI</name>
<proteinExistence type="predicted"/>
<dbReference type="NCBIfam" id="TIGR02118">
    <property type="entry name" value="EthD family reductase"/>
    <property type="match status" value="2"/>
</dbReference>
<dbReference type="InterPro" id="IPR009799">
    <property type="entry name" value="EthD_dom"/>
</dbReference>
<dbReference type="Pfam" id="PF07110">
    <property type="entry name" value="EthD"/>
    <property type="match status" value="2"/>
</dbReference>
<dbReference type="Proteomes" id="UP000040453">
    <property type="component" value="Unassembled WGS sequence"/>
</dbReference>
<dbReference type="GO" id="GO:0016491">
    <property type="term" value="F:oxidoreductase activity"/>
    <property type="evidence" value="ECO:0007669"/>
    <property type="project" value="InterPro"/>
</dbReference>
<organism evidence="2 3">
    <name type="scientific">Oceanobacillus oncorhynchi</name>
    <dbReference type="NCBI Taxonomy" id="545501"/>
    <lineage>
        <taxon>Bacteria</taxon>
        <taxon>Bacillati</taxon>
        <taxon>Bacillota</taxon>
        <taxon>Bacilli</taxon>
        <taxon>Bacillales</taxon>
        <taxon>Bacillaceae</taxon>
        <taxon>Oceanobacillus</taxon>
    </lineage>
</organism>
<accession>A0A0A1MUQ2</accession>
<dbReference type="SUPFAM" id="SSF54909">
    <property type="entry name" value="Dimeric alpha+beta barrel"/>
    <property type="match status" value="2"/>
</dbReference>
<dbReference type="EMBL" id="CDGG01000001">
    <property type="protein sequence ID" value="CEI82646.1"/>
    <property type="molecule type" value="Genomic_DNA"/>
</dbReference>